<keyword evidence="1" id="KW-0472">Membrane</keyword>
<accession>A0A075R9H8</accession>
<keyword evidence="1" id="KW-1133">Transmembrane helix</keyword>
<keyword evidence="1" id="KW-0812">Transmembrane</keyword>
<evidence type="ECO:0000313" key="3">
    <source>
        <dbReference type="Proteomes" id="UP000005850"/>
    </source>
</evidence>
<evidence type="ECO:0000256" key="1">
    <source>
        <dbReference type="SAM" id="Phobius"/>
    </source>
</evidence>
<reference evidence="2 3" key="1">
    <citation type="journal article" date="2011" name="J. Bacteriol.">
        <title>Genome sequence of Brevibacillus laterosporus LMG 15441, a pathogen of invertebrates.</title>
        <authorList>
            <person name="Djukic M."/>
            <person name="Poehlein A."/>
            <person name="Thurmer A."/>
            <person name="Daniel R."/>
        </authorList>
    </citation>
    <scope>NUCLEOTIDE SEQUENCE [LARGE SCALE GENOMIC DNA]</scope>
    <source>
        <strain evidence="2 3">LMG 15441</strain>
    </source>
</reference>
<protein>
    <submittedName>
        <fullName evidence="2">Uncharacterized protein</fullName>
    </submittedName>
</protein>
<evidence type="ECO:0000313" key="2">
    <source>
        <dbReference type="EMBL" id="AIG28539.1"/>
    </source>
</evidence>
<feature type="transmembrane region" description="Helical" evidence="1">
    <location>
        <begin position="50"/>
        <end position="67"/>
    </location>
</feature>
<dbReference type="AlphaFoldDB" id="A0A075R9H8"/>
<organism evidence="2 3">
    <name type="scientific">Brevibacillus laterosporus LMG 15441</name>
    <dbReference type="NCBI Taxonomy" id="1042163"/>
    <lineage>
        <taxon>Bacteria</taxon>
        <taxon>Bacillati</taxon>
        <taxon>Bacillota</taxon>
        <taxon>Bacilli</taxon>
        <taxon>Bacillales</taxon>
        <taxon>Paenibacillaceae</taxon>
        <taxon>Brevibacillus</taxon>
    </lineage>
</organism>
<name>A0A075R9H8_BRELA</name>
<sequence>MIKKPEDETGNFCSYLVSCSVQFSVSFCLKADHHAKSPGESLRDRLNKNSWLFSLLLVVGNFIRFTFTFEFPQVIFTISVIDCSINVSIFKLIPDVIADIFDEFFDF</sequence>
<keyword evidence="3" id="KW-1185">Reference proteome</keyword>
<dbReference type="HOGENOM" id="CLU_2204996_0_0_9"/>
<dbReference type="EMBL" id="CP007806">
    <property type="protein sequence ID" value="AIG28539.1"/>
    <property type="molecule type" value="Genomic_DNA"/>
</dbReference>
<dbReference type="Proteomes" id="UP000005850">
    <property type="component" value="Chromosome"/>
</dbReference>
<proteinExistence type="predicted"/>
<dbReference type="KEGG" id="blr:BRLA_c042640"/>
<gene>
    <name evidence="2" type="ORF">BRLA_c042640</name>
</gene>